<feature type="signal peptide" evidence="1">
    <location>
        <begin position="1"/>
        <end position="24"/>
    </location>
</feature>
<dbReference type="RefSeq" id="WP_305893598.1">
    <property type="nucleotide sequence ID" value="NZ_JAUZVZ010000010.1"/>
</dbReference>
<gene>
    <name evidence="3" type="ORF">Q3O60_09055</name>
</gene>
<dbReference type="EMBL" id="JAUZVZ010000010">
    <property type="protein sequence ID" value="MDP4536336.1"/>
    <property type="molecule type" value="Genomic_DNA"/>
</dbReference>
<organism evidence="3 4">
    <name type="scientific">Alkalimonas collagenimarina</name>
    <dbReference type="NCBI Taxonomy" id="400390"/>
    <lineage>
        <taxon>Bacteria</taxon>
        <taxon>Pseudomonadati</taxon>
        <taxon>Pseudomonadota</taxon>
        <taxon>Gammaproteobacteria</taxon>
        <taxon>Alkalimonas</taxon>
    </lineage>
</organism>
<dbReference type="Gene3D" id="3.40.30.10">
    <property type="entry name" value="Glutaredoxin"/>
    <property type="match status" value="1"/>
</dbReference>
<proteinExistence type="predicted"/>
<reference evidence="3 4" key="1">
    <citation type="submission" date="2023-08" db="EMBL/GenBank/DDBJ databases">
        <authorList>
            <person name="Joshi A."/>
            <person name="Thite S."/>
        </authorList>
    </citation>
    <scope>NUCLEOTIDE SEQUENCE [LARGE SCALE GENOMIC DNA]</scope>
    <source>
        <strain evidence="3 4">AC40</strain>
    </source>
</reference>
<comment type="caution">
    <text evidence="3">The sequence shown here is derived from an EMBL/GenBank/DDBJ whole genome shotgun (WGS) entry which is preliminary data.</text>
</comment>
<accession>A0ABT9GZ68</accession>
<dbReference type="PROSITE" id="PS51352">
    <property type="entry name" value="THIOREDOXIN_2"/>
    <property type="match status" value="1"/>
</dbReference>
<protein>
    <submittedName>
        <fullName evidence="3">Thioredoxin domain-containing protein</fullName>
    </submittedName>
</protein>
<dbReference type="PANTHER" id="PTHR35272">
    <property type="entry name" value="THIOL:DISULFIDE INTERCHANGE PROTEIN DSBC-RELATED"/>
    <property type="match status" value="1"/>
</dbReference>
<dbReference type="PANTHER" id="PTHR35272:SF3">
    <property type="entry name" value="THIOL:DISULFIDE INTERCHANGE PROTEIN DSBC"/>
    <property type="match status" value="1"/>
</dbReference>
<evidence type="ECO:0000256" key="1">
    <source>
        <dbReference type="SAM" id="SignalP"/>
    </source>
</evidence>
<dbReference type="SUPFAM" id="SSF52833">
    <property type="entry name" value="Thioredoxin-like"/>
    <property type="match status" value="1"/>
</dbReference>
<dbReference type="InterPro" id="IPR036249">
    <property type="entry name" value="Thioredoxin-like_sf"/>
</dbReference>
<sequence length="246" mass="27402">MKTFFLSLCTIGVLQLSIVAPLQAQSLTEQQQRELSEINTILSANPMLINSMYQGLNNYLAQKTKKDAFLAENHDWLFNNTVHPVLGNANAAHKIIVFTDYDCPYCKRLEPELEKLVAKYPSVQVINILVPLRQQRPAGAKTSSALLALDLWRSNKPEFDKAHQLLMKKSGLHTADSLRHIGTSTGNDTLLTASAESQQIVERNMAVFTGFGLRGTPAIMIGEQVIPGFVPYPKLLEVAEHEFSLR</sequence>
<dbReference type="InterPro" id="IPR013766">
    <property type="entry name" value="Thioredoxin_domain"/>
</dbReference>
<feature type="chain" id="PRO_5047217925" evidence="1">
    <location>
        <begin position="25"/>
        <end position="246"/>
    </location>
</feature>
<dbReference type="Pfam" id="PF13462">
    <property type="entry name" value="Thioredoxin_4"/>
    <property type="match status" value="1"/>
</dbReference>
<keyword evidence="1" id="KW-0732">Signal</keyword>
<evidence type="ECO:0000259" key="2">
    <source>
        <dbReference type="PROSITE" id="PS51352"/>
    </source>
</evidence>
<dbReference type="Proteomes" id="UP001231616">
    <property type="component" value="Unassembled WGS sequence"/>
</dbReference>
<dbReference type="InterPro" id="IPR051470">
    <property type="entry name" value="Thiol:disulfide_interchange"/>
</dbReference>
<name>A0ABT9GZ68_9GAMM</name>
<dbReference type="InterPro" id="IPR012336">
    <property type="entry name" value="Thioredoxin-like_fold"/>
</dbReference>
<evidence type="ECO:0000313" key="4">
    <source>
        <dbReference type="Proteomes" id="UP001231616"/>
    </source>
</evidence>
<keyword evidence="4" id="KW-1185">Reference proteome</keyword>
<evidence type="ECO:0000313" key="3">
    <source>
        <dbReference type="EMBL" id="MDP4536336.1"/>
    </source>
</evidence>
<feature type="domain" description="Thioredoxin" evidence="2">
    <location>
        <begin position="60"/>
        <end position="244"/>
    </location>
</feature>